<sequence>MVLQQKTINHSKIYIPHCLNKKALQQVDSRLHIFIYIPHCLNKKVKPINTTYDQYVIYIPHCLNKKGLSY</sequence>
<comment type="caution">
    <text evidence="2">The sequence shown here is derived from an EMBL/GenBank/DDBJ whole genome shotgun (WGS) entry which is preliminary data.</text>
</comment>
<name>A0A0R2G7H8_9LACO</name>
<evidence type="ECO:0000313" key="3">
    <source>
        <dbReference type="Proteomes" id="UP000051645"/>
    </source>
</evidence>
<organism evidence="2 3">
    <name type="scientific">Lactobacillus selangorensis</name>
    <dbReference type="NCBI Taxonomy" id="81857"/>
    <lineage>
        <taxon>Bacteria</taxon>
        <taxon>Bacillati</taxon>
        <taxon>Bacillota</taxon>
        <taxon>Bacilli</taxon>
        <taxon>Lactobacillales</taxon>
        <taxon>Lactobacillaceae</taxon>
        <taxon>Lactobacillus</taxon>
    </lineage>
</organism>
<dbReference type="EMBL" id="JQAT01000001">
    <property type="protein sequence ID" value="KRN29274.1"/>
    <property type="molecule type" value="Genomic_DNA"/>
</dbReference>
<accession>A0A0R2G7H8</accession>
<protein>
    <submittedName>
        <fullName evidence="2">Uncharacterized protein</fullName>
    </submittedName>
</protein>
<evidence type="ECO:0000313" key="1">
    <source>
        <dbReference type="EMBL" id="KRN29274.1"/>
    </source>
</evidence>
<gene>
    <name evidence="1" type="ORF">IV38_GL000156</name>
    <name evidence="2" type="ORF">IV40_GL000513</name>
</gene>
<evidence type="ECO:0000313" key="4">
    <source>
        <dbReference type="Proteomes" id="UP000051751"/>
    </source>
</evidence>
<keyword evidence="3" id="KW-1185">Reference proteome</keyword>
<reference evidence="3 4" key="1">
    <citation type="journal article" date="2015" name="Genome Announc.">
        <title>Expanding the biotechnology potential of lactobacilli through comparative genomics of 213 strains and associated genera.</title>
        <authorList>
            <person name="Sun Z."/>
            <person name="Harris H.M."/>
            <person name="McCann A."/>
            <person name="Guo C."/>
            <person name="Argimon S."/>
            <person name="Zhang W."/>
            <person name="Yang X."/>
            <person name="Jeffery I.B."/>
            <person name="Cooney J.C."/>
            <person name="Kagawa T.F."/>
            <person name="Liu W."/>
            <person name="Song Y."/>
            <person name="Salvetti E."/>
            <person name="Wrobel A."/>
            <person name="Rasinkangas P."/>
            <person name="Parkhill J."/>
            <person name="Rea M.C."/>
            <person name="O'Sullivan O."/>
            <person name="Ritari J."/>
            <person name="Douillard F.P."/>
            <person name="Paul Ross R."/>
            <person name="Yang R."/>
            <person name="Briner A.E."/>
            <person name="Felis G.E."/>
            <person name="de Vos W.M."/>
            <person name="Barrangou R."/>
            <person name="Klaenhammer T.R."/>
            <person name="Caufield P.W."/>
            <person name="Cui Y."/>
            <person name="Zhang H."/>
            <person name="O'Toole P.W."/>
        </authorList>
    </citation>
    <scope>NUCLEOTIDE SEQUENCE [LARGE SCALE GENOMIC DNA]</scope>
    <source>
        <strain evidence="1 4">ATCC BAA-66</strain>
        <strain evidence="2 3">DSM 13344</strain>
    </source>
</reference>
<proteinExistence type="predicted"/>
<dbReference type="PATRIC" id="fig|81857.3.peg.161"/>
<dbReference type="Proteomes" id="UP000051751">
    <property type="component" value="Unassembled WGS sequence"/>
</dbReference>
<dbReference type="Proteomes" id="UP000051645">
    <property type="component" value="Unassembled WGS sequence"/>
</dbReference>
<dbReference type="EMBL" id="JQAZ01000001">
    <property type="protein sequence ID" value="KRN34197.1"/>
    <property type="molecule type" value="Genomic_DNA"/>
</dbReference>
<evidence type="ECO:0000313" key="2">
    <source>
        <dbReference type="EMBL" id="KRN34197.1"/>
    </source>
</evidence>
<dbReference type="AlphaFoldDB" id="A0A0R2G7H8"/>